<feature type="domain" description="Myb/SANT-like" evidence="2">
    <location>
        <begin position="91"/>
        <end position="193"/>
    </location>
</feature>
<protein>
    <recommendedName>
        <fullName evidence="2">Myb/SANT-like domain-containing protein</fullName>
    </recommendedName>
</protein>
<dbReference type="Proteomes" id="UP001420932">
    <property type="component" value="Unassembled WGS sequence"/>
</dbReference>
<evidence type="ECO:0000313" key="4">
    <source>
        <dbReference type="Proteomes" id="UP001420932"/>
    </source>
</evidence>
<dbReference type="InterPro" id="IPR024752">
    <property type="entry name" value="Myb/SANT-like_dom"/>
</dbReference>
<dbReference type="EMBL" id="JBBNAF010000002">
    <property type="protein sequence ID" value="KAK9162512.1"/>
    <property type="molecule type" value="Genomic_DNA"/>
</dbReference>
<dbReference type="PANTHER" id="PTHR46250:SF17">
    <property type="entry name" value="MYB_SANT-LIKE DOMAIN-CONTAINING PROTEIN"/>
    <property type="match status" value="1"/>
</dbReference>
<name>A0AAP0L2S0_9MAGN</name>
<evidence type="ECO:0000256" key="1">
    <source>
        <dbReference type="SAM" id="MobiDB-lite"/>
    </source>
</evidence>
<dbReference type="Pfam" id="PF12776">
    <property type="entry name" value="Myb_DNA-bind_3"/>
    <property type="match status" value="1"/>
</dbReference>
<feature type="compositionally biased region" description="Low complexity" evidence="1">
    <location>
        <begin position="266"/>
        <end position="276"/>
    </location>
</feature>
<feature type="region of interest" description="Disordered" evidence="1">
    <location>
        <begin position="264"/>
        <end position="286"/>
    </location>
</feature>
<accession>A0AAP0L2S0</accession>
<gene>
    <name evidence="3" type="ORF">Syun_003414</name>
</gene>
<reference evidence="3 4" key="1">
    <citation type="submission" date="2024-01" db="EMBL/GenBank/DDBJ databases">
        <title>Genome assemblies of Stephania.</title>
        <authorList>
            <person name="Yang L."/>
        </authorList>
    </citation>
    <scope>NUCLEOTIDE SEQUENCE [LARGE SCALE GENOMIC DNA]</scope>
    <source>
        <strain evidence="3">YNDBR</strain>
        <tissue evidence="3">Leaf</tissue>
    </source>
</reference>
<organism evidence="3 4">
    <name type="scientific">Stephania yunnanensis</name>
    <dbReference type="NCBI Taxonomy" id="152371"/>
    <lineage>
        <taxon>Eukaryota</taxon>
        <taxon>Viridiplantae</taxon>
        <taxon>Streptophyta</taxon>
        <taxon>Embryophyta</taxon>
        <taxon>Tracheophyta</taxon>
        <taxon>Spermatophyta</taxon>
        <taxon>Magnoliopsida</taxon>
        <taxon>Ranunculales</taxon>
        <taxon>Menispermaceae</taxon>
        <taxon>Menispermoideae</taxon>
        <taxon>Cissampelideae</taxon>
        <taxon>Stephania</taxon>
    </lineage>
</organism>
<keyword evidence="4" id="KW-1185">Reference proteome</keyword>
<proteinExistence type="predicted"/>
<dbReference type="AlphaFoldDB" id="A0AAP0L2S0"/>
<sequence length="377" mass="42817">MSRGVHPFVQRGALTWSSQSGCDTWRRVSKKQQSANVAVTSQRRWQTWTYQKLTRGADPDLQPIGYLHMAECSREDSHGDSADNSKTSRRKWSHAEDVALVNVMVEMVASGVYKCDDGFKPGYSTKVEEALNTTCPNSGIKARPHIESRLKSLKKDWFIVNDMICDIRHGTSGFGFYSTSNMVTAPEDVWEDYLKYHWLRNYPKARPWRLKSFPHYENYCIIFRNDRATGEEARAPDDAFEDVNDVHDSSSTSEPLTVPIEEFDATPTSSRTRTTTADGRGNEAKKKRKVSNDVYIGDQMVAAAQIVANEISKVTSAIRVEHDLRESFINAMAEVHELTDVERAIYGSKIMGRVELMAAFMTLQPESRLPWLHAMFN</sequence>
<evidence type="ECO:0000313" key="3">
    <source>
        <dbReference type="EMBL" id="KAK9162512.1"/>
    </source>
</evidence>
<comment type="caution">
    <text evidence="3">The sequence shown here is derived from an EMBL/GenBank/DDBJ whole genome shotgun (WGS) entry which is preliminary data.</text>
</comment>
<dbReference type="PANTHER" id="PTHR46250">
    <property type="entry name" value="MYB/SANT-LIKE DNA-BINDING DOMAIN PROTEIN-RELATED"/>
    <property type="match status" value="1"/>
</dbReference>
<evidence type="ECO:0000259" key="2">
    <source>
        <dbReference type="Pfam" id="PF12776"/>
    </source>
</evidence>